<dbReference type="PANTHER" id="PTHR31005">
    <property type="entry name" value="DUF4139 DOMAIN-CONTAINING PROTEIN"/>
    <property type="match status" value="1"/>
</dbReference>
<dbReference type="NCBIfam" id="TIGR02231">
    <property type="entry name" value="mucoidy inhibitor MuiA family protein"/>
    <property type="match status" value="1"/>
</dbReference>
<evidence type="ECO:0000256" key="1">
    <source>
        <dbReference type="SAM" id="Coils"/>
    </source>
</evidence>
<dbReference type="KEGG" id="sual:KDD17_16415"/>
<keyword evidence="2" id="KW-0732">Signal</keyword>
<dbReference type="InterPro" id="IPR037291">
    <property type="entry name" value="DUF4139"/>
</dbReference>
<accession>A0A975PM56</accession>
<dbReference type="EMBL" id="CP073581">
    <property type="protein sequence ID" value="QUJ76443.1"/>
    <property type="molecule type" value="Genomic_DNA"/>
</dbReference>
<feature type="domain" description="DUF4139" evidence="3">
    <location>
        <begin position="231"/>
        <end position="529"/>
    </location>
</feature>
<dbReference type="InterPro" id="IPR025554">
    <property type="entry name" value="DUF4140"/>
</dbReference>
<keyword evidence="6" id="KW-1185">Reference proteome</keyword>
<proteinExistence type="predicted"/>
<dbReference type="Pfam" id="PF13598">
    <property type="entry name" value="DUF4139"/>
    <property type="match status" value="1"/>
</dbReference>
<feature type="domain" description="DUF4140" evidence="4">
    <location>
        <begin position="29"/>
        <end position="122"/>
    </location>
</feature>
<sequence length="534" mass="56829">MRLALTALLILTGPALAETYTATSAPTSVTVYPGFATVTRQIDVAVAAGAHEIILPDLPRGIDPARLRVTVDGATLRSTRLRQNALPPAPDADTPEITAARAEVEQAEEDLRQLDDRIEDARLVASAAEARVTFLSGLWSSKTLPSDPDALANVARMIEAQTLSGTQARVAAERSAREISAQRPDLEEALSDARAALAALTPPADPGALLVLSISVPDAGEVTVSTQYPVSASWQPTYDLFLDRETETLALRRGATVFQNSAESWRDVRVTLSTLSPSGQVSPSTLFPPLLRFEEPGRAQLQSRAAASDFAAAVEPVMAESGAVAANFDGPGVSYPVPESIDIAPGADGARVALDTLRFDARLFARAVPAFDTTAFLMAEAVNSSAEPLLAAPVAQLFVDGGLVGQTAFAAVAAGASITQAFGPIEDLRLTRTVLDRSDGDRGIINRSNQRLQFTRLEIENLGQESWEVELREAVPYSEQDDLTVNWAADPAPTTANVDDTRGLLEWSFTLGAGGERAITLEQDIRWPEGTNLR</sequence>
<protein>
    <submittedName>
        <fullName evidence="5">Mucoidy inhibitor MuiA family protein</fullName>
    </submittedName>
</protein>
<dbReference type="Pfam" id="PF13600">
    <property type="entry name" value="DUF4140"/>
    <property type="match status" value="1"/>
</dbReference>
<dbReference type="RefSeq" id="WP_212704641.1">
    <property type="nucleotide sequence ID" value="NZ_CP073581.1"/>
</dbReference>
<feature type="coiled-coil region" evidence="1">
    <location>
        <begin position="97"/>
        <end position="131"/>
    </location>
</feature>
<evidence type="ECO:0000313" key="6">
    <source>
        <dbReference type="Proteomes" id="UP000683291"/>
    </source>
</evidence>
<dbReference type="Proteomes" id="UP000683291">
    <property type="component" value="Chromosome 1"/>
</dbReference>
<name>A0A975PM56_9RHOB</name>
<feature type="signal peptide" evidence="2">
    <location>
        <begin position="1"/>
        <end position="17"/>
    </location>
</feature>
<dbReference type="PANTHER" id="PTHR31005:SF8">
    <property type="entry name" value="DUF4139 DOMAIN-CONTAINING PROTEIN"/>
    <property type="match status" value="1"/>
</dbReference>
<organism evidence="5 6">
    <name type="scientific">Sulfitobacter albidus</name>
    <dbReference type="NCBI Taxonomy" id="2829501"/>
    <lineage>
        <taxon>Bacteria</taxon>
        <taxon>Pseudomonadati</taxon>
        <taxon>Pseudomonadota</taxon>
        <taxon>Alphaproteobacteria</taxon>
        <taxon>Rhodobacterales</taxon>
        <taxon>Roseobacteraceae</taxon>
        <taxon>Sulfitobacter</taxon>
    </lineage>
</organism>
<reference evidence="5" key="1">
    <citation type="submission" date="2021-04" db="EMBL/GenBank/DDBJ databases">
        <title>Complete genome sequence for Sulfitobacter sp. strain JK7-1.</title>
        <authorList>
            <person name="Park S.-J."/>
        </authorList>
    </citation>
    <scope>NUCLEOTIDE SEQUENCE</scope>
    <source>
        <strain evidence="5">JK7-1</strain>
    </source>
</reference>
<dbReference type="InterPro" id="IPR011935">
    <property type="entry name" value="CHP02231"/>
</dbReference>
<dbReference type="AlphaFoldDB" id="A0A975PM56"/>
<evidence type="ECO:0000313" key="5">
    <source>
        <dbReference type="EMBL" id="QUJ76443.1"/>
    </source>
</evidence>
<keyword evidence="1" id="KW-0175">Coiled coil</keyword>
<evidence type="ECO:0000259" key="3">
    <source>
        <dbReference type="Pfam" id="PF13598"/>
    </source>
</evidence>
<gene>
    <name evidence="5" type="ORF">KDD17_16415</name>
</gene>
<evidence type="ECO:0000259" key="4">
    <source>
        <dbReference type="Pfam" id="PF13600"/>
    </source>
</evidence>
<feature type="chain" id="PRO_5038007852" evidence="2">
    <location>
        <begin position="18"/>
        <end position="534"/>
    </location>
</feature>
<evidence type="ECO:0000256" key="2">
    <source>
        <dbReference type="SAM" id="SignalP"/>
    </source>
</evidence>